<reference evidence="2 3" key="1">
    <citation type="journal article" date="2016" name="J. Virol.">
        <title>Evolution and cryo-EM capsid structure of a North American bat adenovirus and its relationship to other mastadenoviruses.</title>
        <authorList>
            <person name="Hackenbrack N."/>
            <person name="Rogers M.B."/>
            <person name="Ashley R.E."/>
            <person name="Keel M.K."/>
            <person name="Kubiski S.V."/>
            <person name="Bryan J.A."/>
            <person name="Ghedin E."/>
            <person name="Holmes E.C."/>
            <person name="Hafenstein S.L."/>
            <person name="Allison A.B."/>
        </authorList>
    </citation>
    <scope>NUCLEOTIDE SEQUENCE [LARGE SCALE GENOMIC DNA]</scope>
    <source>
        <strain evidence="2">250-A</strain>
    </source>
</reference>
<dbReference type="KEGG" id="vg:39105737"/>
<protein>
    <submittedName>
        <fullName evidence="2">E3 ORF A</fullName>
    </submittedName>
</protein>
<keyword evidence="1" id="KW-1133">Transmembrane helix</keyword>
<sequence length="385" mass="42763">MALFLLLLAAVSLAASEPETQPEHIVSCCAGSPCSLDLTVSSAATVNWTDPETGSAPACFSSGLCNATQHGLFFSADFSEDGPYLASIHDQGYLGQEHFYLLYFRDLCPIGGKDKDFPLHAEESTEVPIARPFHEMNLQTVIQSGTLFNPLLLELPPETTQNVRNVRWYKIIGDFQAEKVSRVRSKGRIDNVQPTLARALMSGDLWVLHVSPYTLGPWLAIIQHAGGRFEFVKFNITVPAWQEQLVHIFSSTIEEHTNYPDPTDFTRKLNWALYKQQKRGAFRVVCNVTSAFPNCLGEITSSDTSVLIGERRDSLAVSVLSFFPLDLPETPRFEALTSQEPAMPTYVPLTFLVIGVLMTLLTLLGLCCCLRNKIRPIYFPPTTSL</sequence>
<dbReference type="RefSeq" id="YP_009325353.1">
    <property type="nucleotide sequence ID" value="NC_031948.1"/>
</dbReference>
<dbReference type="OrthoDB" id="21991at10239"/>
<dbReference type="Proteomes" id="UP000204594">
    <property type="component" value="Segment"/>
</dbReference>
<name>A0A1J0FAQ6_9ADEN</name>
<feature type="transmembrane region" description="Helical" evidence="1">
    <location>
        <begin position="346"/>
        <end position="370"/>
    </location>
</feature>
<evidence type="ECO:0000256" key="1">
    <source>
        <dbReference type="SAM" id="Phobius"/>
    </source>
</evidence>
<organism evidence="2 3">
    <name type="scientific">Bat mastadenovirus G</name>
    <dbReference type="NCBI Taxonomy" id="2015376"/>
    <lineage>
        <taxon>Viruses</taxon>
        <taxon>Varidnaviria</taxon>
        <taxon>Bamfordvirae</taxon>
        <taxon>Preplasmiviricota</taxon>
        <taxon>Polisuviricotina</taxon>
        <taxon>Pharingeaviricetes</taxon>
        <taxon>Rowavirales</taxon>
        <taxon>Adenoviridae</taxon>
        <taxon>Mastadenovirus</taxon>
        <taxon>Mastadenovirus magnauris</taxon>
    </lineage>
</organism>
<proteinExistence type="predicted"/>
<dbReference type="GeneID" id="39105737"/>
<keyword evidence="1" id="KW-0812">Transmembrane</keyword>
<keyword evidence="3" id="KW-1185">Reference proteome</keyword>
<keyword evidence="1" id="KW-0472">Membrane</keyword>
<evidence type="ECO:0000313" key="2">
    <source>
        <dbReference type="EMBL" id="APC26075.1"/>
    </source>
</evidence>
<evidence type="ECO:0000313" key="3">
    <source>
        <dbReference type="Proteomes" id="UP000204594"/>
    </source>
</evidence>
<dbReference type="EMBL" id="KX871230">
    <property type="protein sequence ID" value="APC26075.1"/>
    <property type="molecule type" value="Genomic_DNA"/>
</dbReference>
<accession>A0A1J0FAQ6</accession>